<name>A0A3E1QD33_9FLAO</name>
<protein>
    <recommendedName>
        <fullName evidence="6">Anti-sigma factor</fullName>
    </recommendedName>
</protein>
<feature type="transmembrane region" description="Helical" evidence="3">
    <location>
        <begin position="49"/>
        <end position="69"/>
    </location>
</feature>
<feature type="coiled-coil region" evidence="1">
    <location>
        <begin position="134"/>
        <end position="199"/>
    </location>
</feature>
<keyword evidence="1" id="KW-0175">Coiled coil</keyword>
<reference evidence="4 5" key="1">
    <citation type="journal article" date="2007" name="Int. J. Syst. Evol. Microbiol.">
        <title>Marixanthomonas ophiurae gen. nov., sp. nov., a marine bacterium of the family Flavobacteriaceae isolated from a deep-sea brittle star.</title>
        <authorList>
            <person name="Romanenko L.A."/>
            <person name="Uchino M."/>
            <person name="Frolova G.M."/>
            <person name="Mikhailov V.V."/>
        </authorList>
    </citation>
    <scope>NUCLEOTIDE SEQUENCE [LARGE SCALE GENOMIC DNA]</scope>
    <source>
        <strain evidence="4 5">KMM 3046</strain>
    </source>
</reference>
<proteinExistence type="predicted"/>
<accession>A0A3E1QD33</accession>
<evidence type="ECO:0000256" key="1">
    <source>
        <dbReference type="SAM" id="Coils"/>
    </source>
</evidence>
<dbReference type="AlphaFoldDB" id="A0A3E1QD33"/>
<keyword evidence="3" id="KW-1133">Transmembrane helix</keyword>
<evidence type="ECO:0000256" key="2">
    <source>
        <dbReference type="SAM" id="MobiDB-lite"/>
    </source>
</evidence>
<feature type="region of interest" description="Disordered" evidence="2">
    <location>
        <begin position="1"/>
        <end position="26"/>
    </location>
</feature>
<dbReference type="OrthoDB" id="1441018at2"/>
<dbReference type="Proteomes" id="UP000261082">
    <property type="component" value="Unassembled WGS sequence"/>
</dbReference>
<comment type="caution">
    <text evidence="4">The sequence shown here is derived from an EMBL/GenBank/DDBJ whole genome shotgun (WGS) entry which is preliminary data.</text>
</comment>
<keyword evidence="3" id="KW-0812">Transmembrane</keyword>
<dbReference type="EMBL" id="QVID01000001">
    <property type="protein sequence ID" value="RFN60017.1"/>
    <property type="molecule type" value="Genomic_DNA"/>
</dbReference>
<organism evidence="4 5">
    <name type="scientific">Marixanthomonas ophiurae</name>
    <dbReference type="NCBI Taxonomy" id="387659"/>
    <lineage>
        <taxon>Bacteria</taxon>
        <taxon>Pseudomonadati</taxon>
        <taxon>Bacteroidota</taxon>
        <taxon>Flavobacteriia</taxon>
        <taxon>Flavobacteriales</taxon>
        <taxon>Flavobacteriaceae</taxon>
        <taxon>Marixanthomonas</taxon>
    </lineage>
</organism>
<dbReference type="RefSeq" id="WP_117159077.1">
    <property type="nucleotide sequence ID" value="NZ_QVID01000001.1"/>
</dbReference>
<evidence type="ECO:0008006" key="6">
    <source>
        <dbReference type="Google" id="ProtNLM"/>
    </source>
</evidence>
<evidence type="ECO:0000313" key="5">
    <source>
        <dbReference type="Proteomes" id="UP000261082"/>
    </source>
</evidence>
<keyword evidence="5" id="KW-1185">Reference proteome</keyword>
<evidence type="ECO:0000256" key="3">
    <source>
        <dbReference type="SAM" id="Phobius"/>
    </source>
</evidence>
<evidence type="ECO:0000313" key="4">
    <source>
        <dbReference type="EMBL" id="RFN60017.1"/>
    </source>
</evidence>
<sequence length="200" mass="22811">MAQDIRKMFENRPEEITKPSKGHETRFEKKLEEAFGETKTRKPQPSSNFIWLKVAAIAIVLLSVGFFGYQQLSKENPIEVVEAPKQNTETNTNLAKITLGDLSPELKKVENYYQTGINVQLASLKIKGDNKELIDGYMNQLSKLNKEYKRLTLDLNEAGPSEATITALIDNLQLRLELLFKLKNKLKELKNQKDETTSII</sequence>
<gene>
    <name evidence="4" type="ORF">DZ858_08210</name>
</gene>
<keyword evidence="3" id="KW-0472">Membrane</keyword>